<dbReference type="Gene3D" id="3.50.30.40">
    <property type="entry name" value="Ribonuclease E inhibitor RraA/RraA-like"/>
    <property type="match status" value="1"/>
</dbReference>
<evidence type="ECO:0000256" key="5">
    <source>
        <dbReference type="ARBA" id="ARBA00012213"/>
    </source>
</evidence>
<dbReference type="SUPFAM" id="SSF89562">
    <property type="entry name" value="RraA-like"/>
    <property type="match status" value="1"/>
</dbReference>
<dbReference type="PANTHER" id="PTHR33254">
    <property type="entry name" value="4-HYDROXY-4-METHYL-2-OXOGLUTARATE ALDOLASE 3-RELATED"/>
    <property type="match status" value="1"/>
</dbReference>
<sequence length="224" mass="25030">MEIHDKLKDLKTLDTAAISDALDSLNINGGLTGITPQTEKCNLVGQAYTIQYIEPTESEKKQKNAANFIDDIPEGYIPVLANNGRMDCTVWGDILTDVAIKKGIPGTVIDGLCRDIRHIRDCSYKMFSKGVFMQSGKGRTVMSASKVAVKIGEVHIKFGDYIRGDENGIVVIPQEHVDQVIQMAKIVVAKEKKIRNMIKKGERLDIARETFNYSHAWEDKDEIF</sequence>
<dbReference type="Pfam" id="PF03737">
    <property type="entry name" value="RraA-like"/>
    <property type="match status" value="1"/>
</dbReference>
<evidence type="ECO:0000256" key="7">
    <source>
        <dbReference type="ARBA" id="ARBA00016549"/>
    </source>
</evidence>
<dbReference type="InterPro" id="IPR005493">
    <property type="entry name" value="RraA/RraA-like"/>
</dbReference>
<dbReference type="InterPro" id="IPR036704">
    <property type="entry name" value="RraA/RraA-like_sf"/>
</dbReference>
<evidence type="ECO:0000256" key="4">
    <source>
        <dbReference type="ARBA" id="ARBA00011233"/>
    </source>
</evidence>
<comment type="subunit">
    <text evidence="4">Homotrimer.</text>
</comment>
<proteinExistence type="inferred from homology"/>
<dbReference type="AlphaFoldDB" id="A0A0E2Q3L4"/>
<accession>A0A0E2Q3L4</accession>
<comment type="function">
    <text evidence="8">Catalyzes the aldol cleavage of 4-hydroxy-4-methyl-2-oxoglutarate (HMG) into 2 molecules of pyruvate. Also contains a secondary oxaloacetate (OAA) decarboxylase activity due to the common pyruvate enolate transition state formed following C-C bond cleavage in the retro-aldol and decarboxylation reactions.</text>
</comment>
<dbReference type="EMBL" id="AZJT01000028">
    <property type="protein sequence ID" value="ETW90410.1"/>
    <property type="molecule type" value="Genomic_DNA"/>
</dbReference>
<evidence type="ECO:0000256" key="2">
    <source>
        <dbReference type="ARBA" id="ARBA00001968"/>
    </source>
</evidence>
<dbReference type="GO" id="GO:0047443">
    <property type="term" value="F:4-hydroxy-4-methyl-2-oxoglutarate aldolase activity"/>
    <property type="evidence" value="ECO:0007669"/>
    <property type="project" value="UniProtKB-EC"/>
</dbReference>
<dbReference type="CDD" id="cd16841">
    <property type="entry name" value="RraA_family"/>
    <property type="match status" value="1"/>
</dbReference>
<keyword evidence="12" id="KW-0460">Magnesium</keyword>
<evidence type="ECO:0000256" key="6">
    <source>
        <dbReference type="ARBA" id="ARBA00012947"/>
    </source>
</evidence>
<comment type="catalytic activity">
    <reaction evidence="1">
        <text>4-hydroxy-4-methyl-2-oxoglutarate = 2 pyruvate</text>
        <dbReference type="Rhea" id="RHEA:22748"/>
        <dbReference type="ChEBI" id="CHEBI:15361"/>
        <dbReference type="ChEBI" id="CHEBI:58276"/>
        <dbReference type="EC" id="4.1.3.17"/>
    </reaction>
</comment>
<comment type="cofactor">
    <cofactor evidence="2">
        <name>a divalent metal cation</name>
        <dbReference type="ChEBI" id="CHEBI:60240"/>
    </cofactor>
</comment>
<reference evidence="14" key="1">
    <citation type="submission" date="2013-12" db="EMBL/GenBank/DDBJ databases">
        <title>Genome sequences of Streptococcus thermophilus strains MTH17CL396 and M17PTZA496 isolated from Fontina cheese in Valle d'Aosta region (Italy).</title>
        <authorList>
            <person name="Treu L."/>
            <person name="Giacomini A."/>
            <person name="Corich V."/>
            <person name="Vendramin V."/>
            <person name="Bovo B."/>
        </authorList>
    </citation>
    <scope>NUCLEOTIDE SEQUENCE [LARGE SCALE GENOMIC DNA]</scope>
    <source>
        <strain evidence="14">M17PTZA496</strain>
    </source>
</reference>
<dbReference type="Proteomes" id="UP000024559">
    <property type="component" value="Chromosome"/>
</dbReference>
<evidence type="ECO:0000256" key="9">
    <source>
        <dbReference type="ARBA" id="ARBA00030169"/>
    </source>
</evidence>
<evidence type="ECO:0000256" key="12">
    <source>
        <dbReference type="PIRSR" id="PIRSR605493-1"/>
    </source>
</evidence>
<keyword evidence="12" id="KW-0479">Metal-binding</keyword>
<comment type="caution">
    <text evidence="13">The sequence shown here is derived from an EMBL/GenBank/DDBJ whole genome shotgun (WGS) entry which is preliminary data.</text>
</comment>
<dbReference type="GO" id="GO:0008948">
    <property type="term" value="F:oxaloacetate decarboxylase activity"/>
    <property type="evidence" value="ECO:0007669"/>
    <property type="project" value="UniProtKB-EC"/>
</dbReference>
<evidence type="ECO:0000256" key="8">
    <source>
        <dbReference type="ARBA" id="ARBA00025046"/>
    </source>
</evidence>
<comment type="catalytic activity">
    <reaction evidence="11">
        <text>oxaloacetate + H(+) = pyruvate + CO2</text>
        <dbReference type="Rhea" id="RHEA:15641"/>
        <dbReference type="ChEBI" id="CHEBI:15361"/>
        <dbReference type="ChEBI" id="CHEBI:15378"/>
        <dbReference type="ChEBI" id="CHEBI:16452"/>
        <dbReference type="ChEBI" id="CHEBI:16526"/>
        <dbReference type="EC" id="4.1.1.112"/>
    </reaction>
</comment>
<feature type="binding site" evidence="12">
    <location>
        <begin position="92"/>
        <end position="95"/>
    </location>
    <ligand>
        <name>substrate</name>
    </ligand>
</feature>
<protein>
    <recommendedName>
        <fullName evidence="7">Putative 4-hydroxy-4-methyl-2-oxoglutarate aldolase</fullName>
        <ecNumber evidence="6">4.1.1.112</ecNumber>
        <ecNumber evidence="5">4.1.3.17</ecNumber>
    </recommendedName>
    <alternativeName>
        <fullName evidence="10">Oxaloacetate decarboxylase</fullName>
    </alternativeName>
    <alternativeName>
        <fullName evidence="9">RraA-like protein</fullName>
    </alternativeName>
</protein>
<gene>
    <name evidence="13" type="ORF">X841_04205</name>
</gene>
<evidence type="ECO:0000256" key="1">
    <source>
        <dbReference type="ARBA" id="ARBA00001342"/>
    </source>
</evidence>
<feature type="binding site" evidence="12">
    <location>
        <position position="114"/>
    </location>
    <ligand>
        <name>substrate</name>
    </ligand>
</feature>
<dbReference type="RefSeq" id="WP_084828679.1">
    <property type="nucleotide sequence ID" value="NZ_CM002372.1"/>
</dbReference>
<evidence type="ECO:0000256" key="10">
    <source>
        <dbReference type="ARBA" id="ARBA00032305"/>
    </source>
</evidence>
<dbReference type="EC" id="4.1.1.112" evidence="6"/>
<dbReference type="PATRIC" id="fig|1433289.7.peg.846"/>
<name>A0A0E2Q3L4_STRTR</name>
<evidence type="ECO:0000256" key="11">
    <source>
        <dbReference type="ARBA" id="ARBA00047973"/>
    </source>
</evidence>
<dbReference type="HOGENOM" id="CLU_072626_3_0_9"/>
<dbReference type="EC" id="4.1.3.17" evidence="5"/>
<feature type="binding site" evidence="12">
    <location>
        <position position="115"/>
    </location>
    <ligand>
        <name>Mg(2+)</name>
        <dbReference type="ChEBI" id="CHEBI:18420"/>
    </ligand>
</feature>
<dbReference type="GO" id="GO:0046872">
    <property type="term" value="F:metal ion binding"/>
    <property type="evidence" value="ECO:0007669"/>
    <property type="project" value="UniProtKB-KW"/>
</dbReference>
<evidence type="ECO:0000256" key="3">
    <source>
        <dbReference type="ARBA" id="ARBA00008621"/>
    </source>
</evidence>
<organism evidence="13 14">
    <name type="scientific">Streptococcus thermophilus M17PTZA496</name>
    <dbReference type="NCBI Taxonomy" id="1433289"/>
    <lineage>
        <taxon>Bacteria</taxon>
        <taxon>Bacillati</taxon>
        <taxon>Bacillota</taxon>
        <taxon>Bacilli</taxon>
        <taxon>Lactobacillales</taxon>
        <taxon>Streptococcaceae</taxon>
        <taxon>Streptococcus</taxon>
    </lineage>
</organism>
<dbReference type="PANTHER" id="PTHR33254:SF28">
    <property type="entry name" value="4-HYDROXY-4-METHYL-2-OXOGLUTARATE ALDOLASE"/>
    <property type="match status" value="1"/>
</dbReference>
<comment type="similarity">
    <text evidence="3">Belongs to the class II aldolase/RraA-like family.</text>
</comment>
<evidence type="ECO:0000313" key="13">
    <source>
        <dbReference type="EMBL" id="ETW90410.1"/>
    </source>
</evidence>
<comment type="cofactor">
    <cofactor evidence="12">
        <name>Mg(2+)</name>
        <dbReference type="ChEBI" id="CHEBI:18420"/>
    </cofactor>
</comment>
<evidence type="ECO:0000313" key="14">
    <source>
        <dbReference type="Proteomes" id="UP000024559"/>
    </source>
</evidence>